<name>A0A7W6HAJ6_9HYPH</name>
<dbReference type="AlphaFoldDB" id="A0A7W6HAJ6"/>
<dbReference type="RefSeq" id="WP_183206133.1">
    <property type="nucleotide sequence ID" value="NZ_JAAAMM010000001.1"/>
</dbReference>
<protein>
    <submittedName>
        <fullName evidence="1">Putative DNA-binding transcriptional regulator AlpA</fullName>
    </submittedName>
</protein>
<reference evidence="1 2" key="1">
    <citation type="submission" date="2020-08" db="EMBL/GenBank/DDBJ databases">
        <title>Genomic Encyclopedia of Type Strains, Phase IV (KMG-IV): sequencing the most valuable type-strain genomes for metagenomic binning, comparative biology and taxonomic classification.</title>
        <authorList>
            <person name="Goeker M."/>
        </authorList>
    </citation>
    <scope>NUCLEOTIDE SEQUENCE [LARGE SCALE GENOMIC DNA]</scope>
    <source>
        <strain evidence="1 2">DSM 103570</strain>
    </source>
</reference>
<dbReference type="EMBL" id="JACIEM010000001">
    <property type="protein sequence ID" value="MBB4001626.1"/>
    <property type="molecule type" value="Genomic_DNA"/>
</dbReference>
<keyword evidence="2" id="KW-1185">Reference proteome</keyword>
<dbReference type="Proteomes" id="UP000588647">
    <property type="component" value="Unassembled WGS sequence"/>
</dbReference>
<proteinExistence type="predicted"/>
<evidence type="ECO:0000313" key="1">
    <source>
        <dbReference type="EMBL" id="MBB4001626.1"/>
    </source>
</evidence>
<dbReference type="GO" id="GO:0003677">
    <property type="term" value="F:DNA binding"/>
    <property type="evidence" value="ECO:0007669"/>
    <property type="project" value="UniProtKB-KW"/>
</dbReference>
<evidence type="ECO:0000313" key="2">
    <source>
        <dbReference type="Proteomes" id="UP000588647"/>
    </source>
</evidence>
<comment type="caution">
    <text evidence="1">The sequence shown here is derived from an EMBL/GenBank/DDBJ whole genome shotgun (WGS) entry which is preliminary data.</text>
</comment>
<accession>A0A7W6HAJ6</accession>
<keyword evidence="1" id="KW-0238">DNA-binding</keyword>
<sequence>MKVADVVIVPRGLSRSQAAAYVGIGTTLFDRLVTAGKMPHPREIGGRRIWDRHEVDMAFDDLPRLGEAEPAQNPWDVAFGFVSPAGDRR</sequence>
<gene>
    <name evidence="1" type="ORF">GGR03_000673</name>
</gene>
<organism evidence="1 2">
    <name type="scientific">Aurantimonas endophytica</name>
    <dbReference type="NCBI Taxonomy" id="1522175"/>
    <lineage>
        <taxon>Bacteria</taxon>
        <taxon>Pseudomonadati</taxon>
        <taxon>Pseudomonadota</taxon>
        <taxon>Alphaproteobacteria</taxon>
        <taxon>Hyphomicrobiales</taxon>
        <taxon>Aurantimonadaceae</taxon>
        <taxon>Aurantimonas</taxon>
    </lineage>
</organism>